<name>A0A9P5NKH3_GYMJU</name>
<accession>A0A9P5NKH3</accession>
<protein>
    <recommendedName>
        <fullName evidence="4">Secreted protein</fullName>
    </recommendedName>
</protein>
<keyword evidence="1" id="KW-0732">Signal</keyword>
<proteinExistence type="predicted"/>
<comment type="caution">
    <text evidence="2">The sequence shown here is derived from an EMBL/GenBank/DDBJ whole genome shotgun (WGS) entry which is preliminary data.</text>
</comment>
<reference evidence="2" key="1">
    <citation type="submission" date="2020-11" db="EMBL/GenBank/DDBJ databases">
        <authorList>
            <consortium name="DOE Joint Genome Institute"/>
            <person name="Ahrendt S."/>
            <person name="Riley R."/>
            <person name="Andreopoulos W."/>
            <person name="LaButti K."/>
            <person name="Pangilinan J."/>
            <person name="Ruiz-duenas F.J."/>
            <person name="Barrasa J.M."/>
            <person name="Sanchez-Garcia M."/>
            <person name="Camarero S."/>
            <person name="Miyauchi S."/>
            <person name="Serrano A."/>
            <person name="Linde D."/>
            <person name="Babiker R."/>
            <person name="Drula E."/>
            <person name="Ayuso-Fernandez I."/>
            <person name="Pacheco R."/>
            <person name="Padilla G."/>
            <person name="Ferreira P."/>
            <person name="Barriuso J."/>
            <person name="Kellner H."/>
            <person name="Castanera R."/>
            <person name="Alfaro M."/>
            <person name="Ramirez L."/>
            <person name="Pisabarro A.G."/>
            <person name="Kuo A."/>
            <person name="Tritt A."/>
            <person name="Lipzen A."/>
            <person name="He G."/>
            <person name="Yan M."/>
            <person name="Ng V."/>
            <person name="Cullen D."/>
            <person name="Martin F."/>
            <person name="Rosso M.-N."/>
            <person name="Henrissat B."/>
            <person name="Hibbett D."/>
            <person name="Martinez A.T."/>
            <person name="Grigoriev I.V."/>
        </authorList>
    </citation>
    <scope>NUCLEOTIDE SEQUENCE</scope>
    <source>
        <strain evidence="2">AH 44721</strain>
    </source>
</reference>
<evidence type="ECO:0000256" key="1">
    <source>
        <dbReference type="SAM" id="SignalP"/>
    </source>
</evidence>
<sequence>MLPCTPPLNLSFLLFCALCILYPKASAFGPHYLFGTEAGTFNHLVQLQGCRMTSYWCAMYGRTSITKCLWILGVYTIMFKCTYMTVS</sequence>
<dbReference type="AlphaFoldDB" id="A0A9P5NKH3"/>
<evidence type="ECO:0000313" key="2">
    <source>
        <dbReference type="EMBL" id="KAF8895704.1"/>
    </source>
</evidence>
<evidence type="ECO:0000313" key="3">
    <source>
        <dbReference type="Proteomes" id="UP000724874"/>
    </source>
</evidence>
<evidence type="ECO:0008006" key="4">
    <source>
        <dbReference type="Google" id="ProtNLM"/>
    </source>
</evidence>
<dbReference type="Proteomes" id="UP000724874">
    <property type="component" value="Unassembled WGS sequence"/>
</dbReference>
<keyword evidence="3" id="KW-1185">Reference proteome</keyword>
<dbReference type="EMBL" id="JADNYJ010000061">
    <property type="protein sequence ID" value="KAF8895704.1"/>
    <property type="molecule type" value="Genomic_DNA"/>
</dbReference>
<gene>
    <name evidence="2" type="ORF">CPB84DRAFT_1782251</name>
</gene>
<feature type="signal peptide" evidence="1">
    <location>
        <begin position="1"/>
        <end position="27"/>
    </location>
</feature>
<organism evidence="2 3">
    <name type="scientific">Gymnopilus junonius</name>
    <name type="common">Spectacular rustgill mushroom</name>
    <name type="synonym">Gymnopilus spectabilis subsp. junonius</name>
    <dbReference type="NCBI Taxonomy" id="109634"/>
    <lineage>
        <taxon>Eukaryota</taxon>
        <taxon>Fungi</taxon>
        <taxon>Dikarya</taxon>
        <taxon>Basidiomycota</taxon>
        <taxon>Agaricomycotina</taxon>
        <taxon>Agaricomycetes</taxon>
        <taxon>Agaricomycetidae</taxon>
        <taxon>Agaricales</taxon>
        <taxon>Agaricineae</taxon>
        <taxon>Hymenogastraceae</taxon>
        <taxon>Gymnopilus</taxon>
    </lineage>
</organism>
<feature type="chain" id="PRO_5040280172" description="Secreted protein" evidence="1">
    <location>
        <begin position="28"/>
        <end position="87"/>
    </location>
</feature>